<feature type="domain" description="DNA polymerase III delta N-terminal" evidence="9">
    <location>
        <begin position="24"/>
        <end position="80"/>
    </location>
</feature>
<evidence type="ECO:0000256" key="1">
    <source>
        <dbReference type="ARBA" id="ARBA00012417"/>
    </source>
</evidence>
<accession>A0A1F6AQW3</accession>
<gene>
    <name evidence="11" type="ORF">A2960_01790</name>
</gene>
<dbReference type="Proteomes" id="UP000176609">
    <property type="component" value="Unassembled WGS sequence"/>
</dbReference>
<dbReference type="Pfam" id="PF21694">
    <property type="entry name" value="DNA_pol3_delta_C"/>
    <property type="match status" value="1"/>
</dbReference>
<evidence type="ECO:0000256" key="2">
    <source>
        <dbReference type="ARBA" id="ARBA00017703"/>
    </source>
</evidence>
<dbReference type="GO" id="GO:0003677">
    <property type="term" value="F:DNA binding"/>
    <property type="evidence" value="ECO:0007669"/>
    <property type="project" value="InterPro"/>
</dbReference>
<protein>
    <recommendedName>
        <fullName evidence="2">DNA polymerase III subunit delta</fullName>
        <ecNumber evidence="1">2.7.7.7</ecNumber>
    </recommendedName>
</protein>
<keyword evidence="5" id="KW-0235">DNA replication</keyword>
<reference evidence="11 12" key="1">
    <citation type="journal article" date="2016" name="Nat. Commun.">
        <title>Thousands of microbial genomes shed light on interconnected biogeochemical processes in an aquifer system.</title>
        <authorList>
            <person name="Anantharaman K."/>
            <person name="Brown C.T."/>
            <person name="Hug L.A."/>
            <person name="Sharon I."/>
            <person name="Castelle C.J."/>
            <person name="Probst A.J."/>
            <person name="Thomas B.C."/>
            <person name="Singh A."/>
            <person name="Wilkins M.J."/>
            <person name="Karaoz U."/>
            <person name="Brodie E.L."/>
            <person name="Williams K.H."/>
            <person name="Hubbard S.S."/>
            <person name="Banfield J.F."/>
        </authorList>
    </citation>
    <scope>NUCLEOTIDE SEQUENCE [LARGE SCALE GENOMIC DNA]</scope>
</reference>
<evidence type="ECO:0000313" key="12">
    <source>
        <dbReference type="Proteomes" id="UP000176609"/>
    </source>
</evidence>
<evidence type="ECO:0000256" key="7">
    <source>
        <dbReference type="ARBA" id="ARBA00034754"/>
    </source>
</evidence>
<evidence type="ECO:0000256" key="6">
    <source>
        <dbReference type="ARBA" id="ARBA00022932"/>
    </source>
</evidence>
<dbReference type="EC" id="2.7.7.7" evidence="1"/>
<evidence type="ECO:0000313" key="11">
    <source>
        <dbReference type="EMBL" id="OGG26873.1"/>
    </source>
</evidence>
<proteinExistence type="inferred from homology"/>
<evidence type="ECO:0000259" key="10">
    <source>
        <dbReference type="Pfam" id="PF21694"/>
    </source>
</evidence>
<keyword evidence="4" id="KW-0548">Nucleotidyltransferase</keyword>
<dbReference type="SUPFAM" id="SSF48019">
    <property type="entry name" value="post-AAA+ oligomerization domain-like"/>
    <property type="match status" value="1"/>
</dbReference>
<dbReference type="InterPro" id="IPR048466">
    <property type="entry name" value="DNA_pol3_delta-like_C"/>
</dbReference>
<evidence type="ECO:0000256" key="3">
    <source>
        <dbReference type="ARBA" id="ARBA00022679"/>
    </source>
</evidence>
<dbReference type="PANTHER" id="PTHR34388">
    <property type="entry name" value="DNA POLYMERASE III SUBUNIT DELTA"/>
    <property type="match status" value="1"/>
</dbReference>
<comment type="similarity">
    <text evidence="7">Belongs to the DNA polymerase HolA subunit family.</text>
</comment>
<dbReference type="EMBL" id="MFJR01000007">
    <property type="protein sequence ID" value="OGG26873.1"/>
    <property type="molecule type" value="Genomic_DNA"/>
</dbReference>
<evidence type="ECO:0000256" key="8">
    <source>
        <dbReference type="ARBA" id="ARBA00049244"/>
    </source>
</evidence>
<dbReference type="InterPro" id="IPR005790">
    <property type="entry name" value="DNA_polIII_delta"/>
</dbReference>
<comment type="catalytic activity">
    <reaction evidence="8">
        <text>DNA(n) + a 2'-deoxyribonucleoside 5'-triphosphate = DNA(n+1) + diphosphate</text>
        <dbReference type="Rhea" id="RHEA:22508"/>
        <dbReference type="Rhea" id="RHEA-COMP:17339"/>
        <dbReference type="Rhea" id="RHEA-COMP:17340"/>
        <dbReference type="ChEBI" id="CHEBI:33019"/>
        <dbReference type="ChEBI" id="CHEBI:61560"/>
        <dbReference type="ChEBI" id="CHEBI:173112"/>
        <dbReference type="EC" id="2.7.7.7"/>
    </reaction>
</comment>
<evidence type="ECO:0000259" key="9">
    <source>
        <dbReference type="Pfam" id="PF06144"/>
    </source>
</evidence>
<dbReference type="GO" id="GO:0003887">
    <property type="term" value="F:DNA-directed DNA polymerase activity"/>
    <property type="evidence" value="ECO:0007669"/>
    <property type="project" value="UniProtKB-KW"/>
</dbReference>
<evidence type="ECO:0000256" key="4">
    <source>
        <dbReference type="ARBA" id="ARBA00022695"/>
    </source>
</evidence>
<comment type="caution">
    <text evidence="11">The sequence shown here is derived from an EMBL/GenBank/DDBJ whole genome shotgun (WGS) entry which is preliminary data.</text>
</comment>
<dbReference type="InterPro" id="IPR010372">
    <property type="entry name" value="DNA_pol3_delta_N"/>
</dbReference>
<name>A0A1F6AQW3_9BACT</name>
<sequence length="230" mass="26563">MITIIHGDDAVLSRNTLKNEISEYSEAEIVSLDGNRISITELMQACESLSLFSSAKLIRIENLLSGGLKQKAEMINYLTKVKCEYPVYLWEKQEIEKTITKKFPSKTKIILCQPPKLLFNFLESIGFFKGAQLVNHFHLLLEQSEVELILVMIYRQFRNLILVKAAKKSNETVTGLPSWQQQKLLKQASQFTLEKLIVLYRKLISLEYKIKSGQTPFNLRQLLDIYFLSL</sequence>
<keyword evidence="6" id="KW-0239">DNA-directed DNA polymerase</keyword>
<dbReference type="GO" id="GO:0006261">
    <property type="term" value="P:DNA-templated DNA replication"/>
    <property type="evidence" value="ECO:0007669"/>
    <property type="project" value="TreeGrafter"/>
</dbReference>
<dbReference type="Gene3D" id="1.20.272.10">
    <property type="match status" value="1"/>
</dbReference>
<dbReference type="PANTHER" id="PTHR34388:SF1">
    <property type="entry name" value="DNA POLYMERASE III SUBUNIT DELTA"/>
    <property type="match status" value="1"/>
</dbReference>
<dbReference type="Pfam" id="PF06144">
    <property type="entry name" value="DNA_pol3_delta"/>
    <property type="match status" value="1"/>
</dbReference>
<feature type="domain" description="DNA polymerase III delta subunit-like C-terminal" evidence="10">
    <location>
        <begin position="119"/>
        <end position="217"/>
    </location>
</feature>
<keyword evidence="3" id="KW-0808">Transferase</keyword>
<evidence type="ECO:0000256" key="5">
    <source>
        <dbReference type="ARBA" id="ARBA00022705"/>
    </source>
</evidence>
<dbReference type="InterPro" id="IPR008921">
    <property type="entry name" value="DNA_pol3_clamp-load_cplx_C"/>
</dbReference>
<dbReference type="AlphaFoldDB" id="A0A1F6AQW3"/>
<dbReference type="GO" id="GO:0009360">
    <property type="term" value="C:DNA polymerase III complex"/>
    <property type="evidence" value="ECO:0007669"/>
    <property type="project" value="InterPro"/>
</dbReference>
<organism evidence="11 12">
    <name type="scientific">Candidatus Gottesmanbacteria bacterium RIFCSPLOWO2_01_FULL_39_12b</name>
    <dbReference type="NCBI Taxonomy" id="1798388"/>
    <lineage>
        <taxon>Bacteria</taxon>
        <taxon>Candidatus Gottesmaniibacteriota</taxon>
    </lineage>
</organism>